<evidence type="ECO:0000256" key="11">
    <source>
        <dbReference type="ARBA" id="ARBA00037184"/>
    </source>
</evidence>
<dbReference type="OrthoDB" id="9440006at2759"/>
<comment type="caution">
    <text evidence="17">The sequence shown here is derived from an EMBL/GenBank/DDBJ whole genome shotgun (WGS) entry which is preliminary data.</text>
</comment>
<dbReference type="Gene3D" id="1.50.10.20">
    <property type="match status" value="1"/>
</dbReference>
<protein>
    <recommendedName>
        <fullName evidence="13">Transcobalamin-2</fullName>
    </recommendedName>
    <alternativeName>
        <fullName evidence="14">Transcobalamin II</fullName>
    </alternativeName>
</protein>
<keyword evidence="9 16" id="KW-1015">Disulfide bond</keyword>
<evidence type="ECO:0000256" key="10">
    <source>
        <dbReference type="ARBA" id="ARBA00023285"/>
    </source>
</evidence>
<organism evidence="17 18">
    <name type="scientific">Phrynocephalus forsythii</name>
    <dbReference type="NCBI Taxonomy" id="171643"/>
    <lineage>
        <taxon>Eukaryota</taxon>
        <taxon>Metazoa</taxon>
        <taxon>Chordata</taxon>
        <taxon>Craniata</taxon>
        <taxon>Vertebrata</taxon>
        <taxon>Euteleostomi</taxon>
        <taxon>Lepidosauria</taxon>
        <taxon>Squamata</taxon>
        <taxon>Bifurcata</taxon>
        <taxon>Unidentata</taxon>
        <taxon>Episquamata</taxon>
        <taxon>Toxicofera</taxon>
        <taxon>Iguania</taxon>
        <taxon>Acrodonta</taxon>
        <taxon>Agamidae</taxon>
        <taxon>Agaminae</taxon>
        <taxon>Phrynocephalus</taxon>
    </lineage>
</organism>
<gene>
    <name evidence="17" type="ORF">JRQ81_007594</name>
</gene>
<keyword evidence="6" id="KW-0479">Metal-binding</keyword>
<accession>A0A9Q1ATG0</accession>
<dbReference type="InterPro" id="IPR051588">
    <property type="entry name" value="Cobalamin_Transport"/>
</dbReference>
<keyword evidence="5" id="KW-0964">Secreted</keyword>
<dbReference type="GO" id="GO:0015889">
    <property type="term" value="P:cobalamin transport"/>
    <property type="evidence" value="ECO:0007669"/>
    <property type="project" value="InterPro"/>
</dbReference>
<evidence type="ECO:0000256" key="2">
    <source>
        <dbReference type="ARBA" id="ARBA00006449"/>
    </source>
</evidence>
<evidence type="ECO:0000256" key="14">
    <source>
        <dbReference type="ARBA" id="ARBA00041463"/>
    </source>
</evidence>
<evidence type="ECO:0000256" key="8">
    <source>
        <dbReference type="ARBA" id="ARBA00023065"/>
    </source>
</evidence>
<evidence type="ECO:0000313" key="17">
    <source>
        <dbReference type="EMBL" id="KAJ7309546.1"/>
    </source>
</evidence>
<comment type="subunit">
    <text evidence="12">Interacts with CD320 (via LDL-receptor class A domains).</text>
</comment>
<name>A0A9Q1ATG0_9SAUR</name>
<dbReference type="GO" id="GO:0006824">
    <property type="term" value="P:cobalt ion transport"/>
    <property type="evidence" value="ECO:0007669"/>
    <property type="project" value="UniProtKB-KW"/>
</dbReference>
<evidence type="ECO:0000256" key="9">
    <source>
        <dbReference type="ARBA" id="ARBA00023157"/>
    </source>
</evidence>
<dbReference type="AlphaFoldDB" id="A0A9Q1ATG0"/>
<evidence type="ECO:0000313" key="18">
    <source>
        <dbReference type="Proteomes" id="UP001142489"/>
    </source>
</evidence>
<evidence type="ECO:0000256" key="15">
    <source>
        <dbReference type="PIRSR" id="PIRSR602157-1"/>
    </source>
</evidence>
<sequence length="344" mass="38768">METPEGNRLITQLKLHLHKEKLKIGHASDGYPITNYYQYSLGVLALCTHEKKIDEHVIHKLLHAEKHGLFRHNSDISVDTEAMAGLAFACLQQQTAFYPHELLAKLNLSLQRVTEKILQAQTSEGAFGNIYSSPLAVQFLIATRTHQKKPECPAAVAALFQSLEQGNFRNALIKSQLLPVFYGKSYLDITHKECQTERGGAEESLVLAAPTPASGKANPQRRIGVQLVVKRPPRRDYLYKQVLYVPLGSSLLDVLKAAERQARVPFTFETQNSLSGPMLTGVMGIKAEAGERKYWKILRAPHSVLDEGGYWERQEMLCALETLPFWRHRYKKGFWPRQLSPGVA</sequence>
<reference evidence="17" key="1">
    <citation type="journal article" date="2023" name="DNA Res.">
        <title>Chromosome-level genome assembly of Phrynocephalus forsythii using third-generation DNA sequencing and Hi-C analysis.</title>
        <authorList>
            <person name="Qi Y."/>
            <person name="Zhao W."/>
            <person name="Zhao Y."/>
            <person name="Niu C."/>
            <person name="Cao S."/>
            <person name="Zhang Y."/>
        </authorList>
    </citation>
    <scope>NUCLEOTIDE SEQUENCE</scope>
    <source>
        <tissue evidence="17">Muscle</tissue>
    </source>
</reference>
<feature type="disulfide bond" evidence="16">
    <location>
        <begin position="47"/>
        <end position="90"/>
    </location>
</feature>
<dbReference type="GO" id="GO:0046872">
    <property type="term" value="F:metal ion binding"/>
    <property type="evidence" value="ECO:0007669"/>
    <property type="project" value="UniProtKB-KW"/>
</dbReference>
<evidence type="ECO:0000256" key="6">
    <source>
        <dbReference type="ARBA" id="ARBA00022723"/>
    </source>
</evidence>
<feature type="binding site" evidence="15">
    <location>
        <position position="79"/>
    </location>
    <ligand>
        <name>cyanocob(III)alamin</name>
        <dbReference type="ChEBI" id="CHEBI:17439"/>
    </ligand>
</feature>
<comment type="similarity">
    <text evidence="2">Belongs to the eukaryotic cobalamin transport proteins family.</text>
</comment>
<evidence type="ECO:0000256" key="1">
    <source>
        <dbReference type="ARBA" id="ARBA00004613"/>
    </source>
</evidence>
<keyword evidence="10 15" id="KW-0170">Cobalt</keyword>
<evidence type="ECO:0000256" key="13">
    <source>
        <dbReference type="ARBA" id="ARBA00040958"/>
    </source>
</evidence>
<evidence type="ECO:0000256" key="3">
    <source>
        <dbReference type="ARBA" id="ARBA00022426"/>
    </source>
</evidence>
<dbReference type="Proteomes" id="UP001142489">
    <property type="component" value="Unassembled WGS sequence"/>
</dbReference>
<feature type="binding site" evidence="15">
    <location>
        <begin position="34"/>
        <end position="38"/>
    </location>
    <ligand>
        <name>cyanocob(III)alamin</name>
        <dbReference type="ChEBI" id="CHEBI:17439"/>
    </ligand>
</feature>
<keyword evidence="18" id="KW-1185">Reference proteome</keyword>
<dbReference type="PANTHER" id="PTHR10559:SF14">
    <property type="entry name" value="TRANSCOBALAMIN-2"/>
    <property type="match status" value="1"/>
</dbReference>
<dbReference type="Pfam" id="PF01122">
    <property type="entry name" value="Cobalamin_bind"/>
    <property type="match status" value="1"/>
</dbReference>
<keyword evidence="3" id="KW-0171">Cobalt transport</keyword>
<feature type="binding site" evidence="15">
    <location>
        <position position="176"/>
    </location>
    <ligand>
        <name>cyanocob(III)alamin</name>
        <dbReference type="ChEBI" id="CHEBI:17439"/>
    </ligand>
</feature>
<keyword evidence="8" id="KW-0406">Ion transport</keyword>
<comment type="function">
    <text evidence="11">Primary vitamin B12-binding and transport protein. Delivers cobalamin to cells.</text>
</comment>
<evidence type="ECO:0000256" key="5">
    <source>
        <dbReference type="ARBA" id="ARBA00022525"/>
    </source>
</evidence>
<evidence type="ECO:0000256" key="4">
    <source>
        <dbReference type="ARBA" id="ARBA00022448"/>
    </source>
</evidence>
<feature type="binding site" evidence="15">
    <location>
        <position position="305"/>
    </location>
    <ligand>
        <name>cyanocob(III)alamin</name>
        <dbReference type="ChEBI" id="CHEBI:17439"/>
    </ligand>
</feature>
<dbReference type="GO" id="GO:0005615">
    <property type="term" value="C:extracellular space"/>
    <property type="evidence" value="ECO:0007669"/>
    <property type="project" value="TreeGrafter"/>
</dbReference>
<evidence type="ECO:0000256" key="12">
    <source>
        <dbReference type="ARBA" id="ARBA00038518"/>
    </source>
</evidence>
<feature type="binding site" evidence="15">
    <location>
        <position position="129"/>
    </location>
    <ligand>
        <name>cyanocob(III)alamin</name>
        <dbReference type="ChEBI" id="CHEBI:17439"/>
    </ligand>
</feature>
<dbReference type="Gene3D" id="2.170.130.30">
    <property type="match status" value="1"/>
</dbReference>
<dbReference type="InterPro" id="IPR002157">
    <property type="entry name" value="Cbl-bd_prot"/>
</dbReference>
<keyword evidence="4" id="KW-0813">Transport</keyword>
<dbReference type="GO" id="GO:0031419">
    <property type="term" value="F:cobalamin binding"/>
    <property type="evidence" value="ECO:0007669"/>
    <property type="project" value="InterPro"/>
</dbReference>
<dbReference type="EMBL" id="JAPFRF010000016">
    <property type="protein sequence ID" value="KAJ7309546.1"/>
    <property type="molecule type" value="Genomic_DNA"/>
</dbReference>
<dbReference type="PANTHER" id="PTHR10559">
    <property type="entry name" value="TRANSCOBALAMIN-1/GASTRIC INTRINSIC FACTOR"/>
    <property type="match status" value="1"/>
</dbReference>
<evidence type="ECO:0000256" key="16">
    <source>
        <dbReference type="PIRSR" id="PIRSR602157-2"/>
    </source>
</evidence>
<comment type="subcellular location">
    <subcellularLocation>
        <location evidence="1">Secreted</location>
    </subcellularLocation>
</comment>
<proteinExistence type="inferred from homology"/>
<keyword evidence="7" id="KW-0732">Signal</keyword>
<evidence type="ECO:0000256" key="7">
    <source>
        <dbReference type="ARBA" id="ARBA00022729"/>
    </source>
</evidence>